<dbReference type="InterPro" id="IPR000304">
    <property type="entry name" value="Pyrroline-COOH_reductase"/>
</dbReference>
<dbReference type="RefSeq" id="WP_369058734.1">
    <property type="nucleotide sequence ID" value="NZ_CP158375.1"/>
</dbReference>
<name>A0AB39KRG0_9CAUL</name>
<comment type="catalytic activity">
    <reaction evidence="4">
        <text>L-proline + NADP(+) = (S)-1-pyrroline-5-carboxylate + NADPH + 2 H(+)</text>
        <dbReference type="Rhea" id="RHEA:14109"/>
        <dbReference type="ChEBI" id="CHEBI:15378"/>
        <dbReference type="ChEBI" id="CHEBI:17388"/>
        <dbReference type="ChEBI" id="CHEBI:57783"/>
        <dbReference type="ChEBI" id="CHEBI:58349"/>
        <dbReference type="ChEBI" id="CHEBI:60039"/>
        <dbReference type="EC" id="1.5.1.2"/>
    </reaction>
</comment>
<dbReference type="AlphaFoldDB" id="A0AB39KRG0"/>
<comment type="catalytic activity">
    <reaction evidence="4">
        <text>L-proline + NAD(+) = (S)-1-pyrroline-5-carboxylate + NADH + 2 H(+)</text>
        <dbReference type="Rhea" id="RHEA:14105"/>
        <dbReference type="ChEBI" id="CHEBI:15378"/>
        <dbReference type="ChEBI" id="CHEBI:17388"/>
        <dbReference type="ChEBI" id="CHEBI:57540"/>
        <dbReference type="ChEBI" id="CHEBI:57945"/>
        <dbReference type="ChEBI" id="CHEBI:60039"/>
        <dbReference type="EC" id="1.5.1.2"/>
    </reaction>
</comment>
<accession>A0AB39KRG0</accession>
<feature type="domain" description="Pyrroline-5-carboxylate reductase dimerisation" evidence="8">
    <location>
        <begin position="154"/>
        <end position="259"/>
    </location>
</feature>
<dbReference type="SUPFAM" id="SSF48179">
    <property type="entry name" value="6-phosphogluconate dehydrogenase C-terminal domain-like"/>
    <property type="match status" value="1"/>
</dbReference>
<protein>
    <recommendedName>
        <fullName evidence="4 5">Pyrroline-5-carboxylate reductase</fullName>
        <shortName evidence="4">P5C reductase</shortName>
        <shortName evidence="4">P5CR</shortName>
        <ecNumber evidence="4 5">1.5.1.2</ecNumber>
    </recommendedName>
    <alternativeName>
        <fullName evidence="4">PCA reductase</fullName>
    </alternativeName>
</protein>
<evidence type="ECO:0000313" key="9">
    <source>
        <dbReference type="EMBL" id="XDO95886.1"/>
    </source>
</evidence>
<keyword evidence="4" id="KW-0028">Amino-acid biosynthesis</keyword>
<keyword evidence="4" id="KW-0641">Proline biosynthesis</keyword>
<feature type="binding site" evidence="6">
    <location>
        <begin position="7"/>
        <end position="12"/>
    </location>
    <ligand>
        <name>NADP(+)</name>
        <dbReference type="ChEBI" id="CHEBI:58349"/>
    </ligand>
</feature>
<evidence type="ECO:0000256" key="2">
    <source>
        <dbReference type="ARBA" id="ARBA00022857"/>
    </source>
</evidence>
<keyword evidence="2 4" id="KW-0521">NADP</keyword>
<evidence type="ECO:0000259" key="7">
    <source>
        <dbReference type="Pfam" id="PF03807"/>
    </source>
</evidence>
<dbReference type="FunFam" id="1.10.3730.10:FF:000001">
    <property type="entry name" value="Pyrroline-5-carboxylate reductase"/>
    <property type="match status" value="1"/>
</dbReference>
<dbReference type="NCBIfam" id="TIGR00112">
    <property type="entry name" value="proC"/>
    <property type="match status" value="1"/>
</dbReference>
<dbReference type="InterPro" id="IPR008927">
    <property type="entry name" value="6-PGluconate_DH-like_C_sf"/>
</dbReference>
<dbReference type="EC" id="1.5.1.2" evidence="4 5"/>
<comment type="subcellular location">
    <subcellularLocation>
        <location evidence="4">Cytoplasm</location>
    </subcellularLocation>
</comment>
<dbReference type="PIRSF" id="PIRSF000193">
    <property type="entry name" value="Pyrrol-5-carb_rd"/>
    <property type="match status" value="1"/>
</dbReference>
<evidence type="ECO:0000256" key="1">
    <source>
        <dbReference type="ARBA" id="ARBA00005525"/>
    </source>
</evidence>
<dbReference type="Pfam" id="PF03807">
    <property type="entry name" value="F420_oxidored"/>
    <property type="match status" value="1"/>
</dbReference>
<evidence type="ECO:0000256" key="4">
    <source>
        <dbReference type="HAMAP-Rule" id="MF_01925"/>
    </source>
</evidence>
<dbReference type="Gene3D" id="3.40.50.720">
    <property type="entry name" value="NAD(P)-binding Rossmann-like Domain"/>
    <property type="match status" value="1"/>
</dbReference>
<evidence type="ECO:0000256" key="6">
    <source>
        <dbReference type="PIRSR" id="PIRSR000193-1"/>
    </source>
</evidence>
<feature type="domain" description="Pyrroline-5-carboxylate reductase catalytic N-terminal" evidence="7">
    <location>
        <begin position="4"/>
        <end position="94"/>
    </location>
</feature>
<keyword evidence="4" id="KW-0963">Cytoplasm</keyword>
<evidence type="ECO:0000259" key="8">
    <source>
        <dbReference type="Pfam" id="PF14748"/>
    </source>
</evidence>
<dbReference type="EMBL" id="CP158375">
    <property type="protein sequence ID" value="XDO95886.1"/>
    <property type="molecule type" value="Genomic_DNA"/>
</dbReference>
<feature type="binding site" evidence="6">
    <location>
        <begin position="65"/>
        <end position="68"/>
    </location>
    <ligand>
        <name>NADP(+)</name>
        <dbReference type="ChEBI" id="CHEBI:58349"/>
    </ligand>
</feature>
<dbReference type="SUPFAM" id="SSF51735">
    <property type="entry name" value="NAD(P)-binding Rossmann-fold domains"/>
    <property type="match status" value="1"/>
</dbReference>
<organism evidence="9">
    <name type="scientific">Caulobacter sp. 73W</name>
    <dbReference type="NCBI Taxonomy" id="3161137"/>
    <lineage>
        <taxon>Bacteria</taxon>
        <taxon>Pseudomonadati</taxon>
        <taxon>Pseudomonadota</taxon>
        <taxon>Alphaproteobacteria</taxon>
        <taxon>Caulobacterales</taxon>
        <taxon>Caulobacteraceae</taxon>
        <taxon>Caulobacter</taxon>
    </lineage>
</organism>
<reference evidence="9" key="1">
    <citation type="submission" date="2024-06" db="EMBL/GenBank/DDBJ databases">
        <title>Caulobacter inopinatus, sp. nov.</title>
        <authorList>
            <person name="Donachie S.P."/>
        </authorList>
    </citation>
    <scope>NUCLEOTIDE SEQUENCE</scope>
    <source>
        <strain evidence="9">73W</strain>
    </source>
</reference>
<sequence length="260" mass="26495">MTPILLLGAGRMGGAIIDGWRQTGAVSTCDLIIRDPNADEAFAGTDAKVNPDHVTLKTAKTVILAVKPQLWRGVAEEVSNLLAPDAVIVSIVAGVSSQDLSQAFGGRTVARVMPTTAVAVAKGTVSVFAADPQARALAHKLFDPIAATVDLTDEGLMHAATAVSGSAPAYLYALVEALEGAGVSQGLSPEAAAELARSTIVGAAALMGASDTPPAELRRQVTSPNGTTQAALDVLFGENGLPRLMSHAVAAAVKRSRELG</sequence>
<dbReference type="PANTHER" id="PTHR11645">
    <property type="entry name" value="PYRROLINE-5-CARBOXYLATE REDUCTASE"/>
    <property type="match status" value="1"/>
</dbReference>
<dbReference type="InterPro" id="IPR028939">
    <property type="entry name" value="P5C_Rdtase_cat_N"/>
</dbReference>
<comment type="similarity">
    <text evidence="1 4">Belongs to the pyrroline-5-carboxylate reductase family.</text>
</comment>
<dbReference type="GO" id="GO:0055129">
    <property type="term" value="P:L-proline biosynthetic process"/>
    <property type="evidence" value="ECO:0007669"/>
    <property type="project" value="UniProtKB-UniRule"/>
</dbReference>
<comment type="function">
    <text evidence="4">Catalyzes the reduction of 1-pyrroline-5-carboxylate (PCA) to L-proline.</text>
</comment>
<dbReference type="PANTHER" id="PTHR11645:SF0">
    <property type="entry name" value="PYRROLINE-5-CARBOXYLATE REDUCTASE 3"/>
    <property type="match status" value="1"/>
</dbReference>
<keyword evidence="3 4" id="KW-0560">Oxidoreductase</keyword>
<gene>
    <name evidence="4 9" type="primary">proC</name>
    <name evidence="9" type="ORF">ABOZ73_13925</name>
</gene>
<dbReference type="InterPro" id="IPR036291">
    <property type="entry name" value="NAD(P)-bd_dom_sf"/>
</dbReference>
<dbReference type="Pfam" id="PF14748">
    <property type="entry name" value="P5CR_dimer"/>
    <property type="match status" value="1"/>
</dbReference>
<evidence type="ECO:0000256" key="5">
    <source>
        <dbReference type="NCBIfam" id="TIGR00112"/>
    </source>
</evidence>
<evidence type="ECO:0000256" key="3">
    <source>
        <dbReference type="ARBA" id="ARBA00023002"/>
    </source>
</evidence>
<dbReference type="HAMAP" id="MF_01925">
    <property type="entry name" value="P5C_reductase"/>
    <property type="match status" value="1"/>
</dbReference>
<dbReference type="GO" id="GO:0004735">
    <property type="term" value="F:pyrroline-5-carboxylate reductase activity"/>
    <property type="evidence" value="ECO:0007669"/>
    <property type="project" value="UniProtKB-UniRule"/>
</dbReference>
<dbReference type="Gene3D" id="1.10.3730.10">
    <property type="entry name" value="ProC C-terminal domain-like"/>
    <property type="match status" value="1"/>
</dbReference>
<proteinExistence type="inferred from homology"/>
<dbReference type="GO" id="GO:0005737">
    <property type="term" value="C:cytoplasm"/>
    <property type="evidence" value="ECO:0007669"/>
    <property type="project" value="UniProtKB-SubCell"/>
</dbReference>
<comment type="pathway">
    <text evidence="4">Amino-acid biosynthesis; L-proline biosynthesis; L-proline from L-glutamate 5-semialdehyde: step 1/1.</text>
</comment>
<dbReference type="InterPro" id="IPR029036">
    <property type="entry name" value="P5CR_dimer"/>
</dbReference>